<dbReference type="EMBL" id="QPKB01000011">
    <property type="protein sequence ID" value="RWR94576.1"/>
    <property type="molecule type" value="Genomic_DNA"/>
</dbReference>
<reference evidence="3 4" key="1">
    <citation type="journal article" date="2019" name="Nat. Plants">
        <title>Stout camphor tree genome fills gaps in understanding of flowering plant genome evolution.</title>
        <authorList>
            <person name="Chaw S.M."/>
            <person name="Liu Y.C."/>
            <person name="Wu Y.W."/>
            <person name="Wang H.Y."/>
            <person name="Lin C.I."/>
            <person name="Wu C.S."/>
            <person name="Ke H.M."/>
            <person name="Chang L.Y."/>
            <person name="Hsu C.Y."/>
            <person name="Yang H.T."/>
            <person name="Sudianto E."/>
            <person name="Hsu M.H."/>
            <person name="Wu K.P."/>
            <person name="Wang L.N."/>
            <person name="Leebens-Mack J.H."/>
            <person name="Tsai I.J."/>
        </authorList>
    </citation>
    <scope>NUCLEOTIDE SEQUENCE [LARGE SCALE GENOMIC DNA]</scope>
    <source>
        <strain evidence="4">cv. Chaw 1501</strain>
        <tissue evidence="3">Young leaves</tissue>
    </source>
</reference>
<feature type="region of interest" description="Disordered" evidence="1">
    <location>
        <begin position="439"/>
        <end position="463"/>
    </location>
</feature>
<feature type="compositionally biased region" description="Polar residues" evidence="1">
    <location>
        <begin position="1"/>
        <end position="12"/>
    </location>
</feature>
<dbReference type="PANTHER" id="PTHR33494:SF5">
    <property type="entry name" value="F10A16.6 PROTEIN"/>
    <property type="match status" value="1"/>
</dbReference>
<evidence type="ECO:0000256" key="1">
    <source>
        <dbReference type="SAM" id="MobiDB-lite"/>
    </source>
</evidence>
<dbReference type="InterPro" id="IPR057939">
    <property type="entry name" value="TRF2_HOY1_PH"/>
</dbReference>
<comment type="caution">
    <text evidence="3">The sequence shown here is derived from an EMBL/GenBank/DDBJ whole genome shotgun (WGS) entry which is preliminary data.</text>
</comment>
<feature type="domain" description="TRF2/HOY1 PH-like" evidence="2">
    <location>
        <begin position="138"/>
        <end position="255"/>
    </location>
</feature>
<evidence type="ECO:0000259" key="2">
    <source>
        <dbReference type="Pfam" id="PF24818"/>
    </source>
</evidence>
<organism evidence="3 4">
    <name type="scientific">Cinnamomum micranthum f. kanehirae</name>
    <dbReference type="NCBI Taxonomy" id="337451"/>
    <lineage>
        <taxon>Eukaryota</taxon>
        <taxon>Viridiplantae</taxon>
        <taxon>Streptophyta</taxon>
        <taxon>Embryophyta</taxon>
        <taxon>Tracheophyta</taxon>
        <taxon>Spermatophyta</taxon>
        <taxon>Magnoliopsida</taxon>
        <taxon>Magnoliidae</taxon>
        <taxon>Laurales</taxon>
        <taxon>Lauraceae</taxon>
        <taxon>Cinnamomum</taxon>
    </lineage>
</organism>
<name>A0A3S3N2C1_9MAGN</name>
<feature type="region of interest" description="Disordered" evidence="1">
    <location>
        <begin position="96"/>
        <end position="131"/>
    </location>
</feature>
<protein>
    <recommendedName>
        <fullName evidence="2">TRF2/HOY1 PH-like domain-containing protein</fullName>
    </recommendedName>
</protein>
<gene>
    <name evidence="3" type="ORF">CKAN_02387600</name>
</gene>
<evidence type="ECO:0000313" key="4">
    <source>
        <dbReference type="Proteomes" id="UP000283530"/>
    </source>
</evidence>
<dbReference type="OrthoDB" id="6159439at2759"/>
<dbReference type="Pfam" id="PF24818">
    <property type="entry name" value="PH_TRF2_HOY1"/>
    <property type="match status" value="1"/>
</dbReference>
<dbReference type="PANTHER" id="PTHR33494">
    <property type="entry name" value="OS02G0793800 PROTEIN"/>
    <property type="match status" value="1"/>
</dbReference>
<evidence type="ECO:0000313" key="3">
    <source>
        <dbReference type="EMBL" id="RWR94576.1"/>
    </source>
</evidence>
<feature type="compositionally biased region" description="Basic and acidic residues" evidence="1">
    <location>
        <begin position="107"/>
        <end position="122"/>
    </location>
</feature>
<feature type="region of interest" description="Disordered" evidence="1">
    <location>
        <begin position="1"/>
        <end position="82"/>
    </location>
</feature>
<feature type="compositionally biased region" description="Polar residues" evidence="1">
    <location>
        <begin position="25"/>
        <end position="37"/>
    </location>
</feature>
<sequence length="463" mass="51630">MVQVIESNGNSVLNNEDDELEENPGSGSDVLQQQNPGSVFDTGLDEFYKKREDSTGADSKRLRLLDLSNEQGDETPPLGLKLKKTPSFLNLVEMKLSKGRKASPTEPTERKSVKPEKTKVRNDNYGASPTNDKLKASNFPALFLKVGSWERVSEYEGDLVAKCYYAKRKLVWEILDSGLKSKIEIQWSDISAIRATFCEEQPGILEIELSHPPLFYHETNPQPRKHTLWKASADFTGSQATTYRKHCLKFHEGTFEKHYENLLQCDKRLYELSQKPFPCLNTPYFLSVYSGSTGVRGQVGDQRSLFWDGTVSQGIGNRNSDLIQDATSIPSANQITSPVSRHSSSNSLSANWNGQNNSNNWSLNVIAEQMLRQSSTNMYGTAEQNILAAVNSMPSLLAPSQMNPALESIGVNHGEFGQENSSIDLTYIGGCPNSVSGFPVQPTSFETNHQKKPSLEHKRKRNI</sequence>
<keyword evidence="4" id="KW-1185">Reference proteome</keyword>
<feature type="compositionally biased region" description="Basic and acidic residues" evidence="1">
    <location>
        <begin position="46"/>
        <end position="64"/>
    </location>
</feature>
<accession>A0A3S3N2C1</accession>
<dbReference type="AlphaFoldDB" id="A0A3S3N2C1"/>
<proteinExistence type="predicted"/>
<dbReference type="STRING" id="337451.A0A3S3N2C1"/>
<dbReference type="Proteomes" id="UP000283530">
    <property type="component" value="Unassembled WGS sequence"/>
</dbReference>